<dbReference type="InterPro" id="IPR033656">
    <property type="entry name" value="HisRS_anticodon"/>
</dbReference>
<evidence type="ECO:0000256" key="4">
    <source>
        <dbReference type="ARBA" id="ARBA00022490"/>
    </source>
</evidence>
<evidence type="ECO:0000313" key="15">
    <source>
        <dbReference type="Proteomes" id="UP000249432"/>
    </source>
</evidence>
<dbReference type="PROSITE" id="PS50862">
    <property type="entry name" value="AA_TRNA_LIGASE_II"/>
    <property type="match status" value="1"/>
</dbReference>
<dbReference type="RefSeq" id="WP_303735683.1">
    <property type="nucleotide sequence ID" value="NZ_CAKZHK010000009.1"/>
</dbReference>
<dbReference type="PANTHER" id="PTHR43707">
    <property type="entry name" value="HISTIDYL-TRNA SYNTHETASE"/>
    <property type="match status" value="1"/>
</dbReference>
<dbReference type="InterPro" id="IPR004516">
    <property type="entry name" value="HisRS/HisZ"/>
</dbReference>
<dbReference type="InterPro" id="IPR006195">
    <property type="entry name" value="aa-tRNA-synth_II"/>
</dbReference>
<dbReference type="InterPro" id="IPR045864">
    <property type="entry name" value="aa-tRNA-synth_II/BPL/LPL"/>
</dbReference>
<feature type="binding site" evidence="12">
    <location>
        <position position="119"/>
    </location>
    <ligand>
        <name>L-histidine</name>
        <dbReference type="ChEBI" id="CHEBI:57595"/>
    </ligand>
</feature>
<dbReference type="SUPFAM" id="SSF55681">
    <property type="entry name" value="Class II aaRS and biotin synthetases"/>
    <property type="match status" value="1"/>
</dbReference>
<keyword evidence="6 11" id="KW-0547">Nucleotide-binding</keyword>
<dbReference type="FunFam" id="3.30.930.10:FF:000005">
    <property type="entry name" value="Histidine--tRNA ligase"/>
    <property type="match status" value="1"/>
</dbReference>
<evidence type="ECO:0000256" key="7">
    <source>
        <dbReference type="ARBA" id="ARBA00022840"/>
    </source>
</evidence>
<evidence type="ECO:0000256" key="5">
    <source>
        <dbReference type="ARBA" id="ARBA00022598"/>
    </source>
</evidence>
<dbReference type="Pfam" id="PF13393">
    <property type="entry name" value="tRNA-synt_His"/>
    <property type="match status" value="1"/>
</dbReference>
<feature type="binding site" evidence="12">
    <location>
        <position position="137"/>
    </location>
    <ligand>
        <name>L-histidine</name>
        <dbReference type="ChEBI" id="CHEBI:57595"/>
    </ligand>
</feature>
<dbReference type="GO" id="GO:0006427">
    <property type="term" value="P:histidyl-tRNA aminoacylation"/>
    <property type="evidence" value="ECO:0007669"/>
    <property type="project" value="UniProtKB-UniRule"/>
</dbReference>
<keyword evidence="7 11" id="KW-0067">ATP-binding</keyword>
<dbReference type="PIRSF" id="PIRSF001549">
    <property type="entry name" value="His-tRNA_synth"/>
    <property type="match status" value="1"/>
</dbReference>
<dbReference type="Pfam" id="PF03129">
    <property type="entry name" value="HGTP_anticodon"/>
    <property type="match status" value="1"/>
</dbReference>
<dbReference type="GO" id="GO:0004821">
    <property type="term" value="F:histidine-tRNA ligase activity"/>
    <property type="evidence" value="ECO:0007669"/>
    <property type="project" value="UniProtKB-UniRule"/>
</dbReference>
<comment type="caution">
    <text evidence="14">The sequence shown here is derived from an EMBL/GenBank/DDBJ whole genome shotgun (WGS) entry which is preliminary data.</text>
</comment>
<dbReference type="InterPro" id="IPR004154">
    <property type="entry name" value="Anticodon-bd"/>
</dbReference>
<dbReference type="AlphaFoldDB" id="A0A2W5SN64"/>
<evidence type="ECO:0000259" key="13">
    <source>
        <dbReference type="PROSITE" id="PS50862"/>
    </source>
</evidence>
<dbReference type="InterPro" id="IPR015807">
    <property type="entry name" value="His-tRNA-ligase"/>
</dbReference>
<dbReference type="Gene3D" id="3.40.50.800">
    <property type="entry name" value="Anticodon-binding domain"/>
    <property type="match status" value="1"/>
</dbReference>
<comment type="subcellular location">
    <subcellularLocation>
        <location evidence="1 11">Cytoplasm</location>
    </subcellularLocation>
</comment>
<comment type="subunit">
    <text evidence="3 11">Homodimer.</text>
</comment>
<keyword evidence="4 11" id="KW-0963">Cytoplasm</keyword>
<sequence length="426" mass="46788">MSTSSKPRKFTAPKGVPDYVPPNSHEFNAVRSTFHRCATVAGYEPVELPIFEETSLFARGVGESSDVVTKEMYTFEDRGGRSMTLRPEGTAGVMRAVIEHGLDRGQLPAKLVYAGPCFRYERPQAGRYRQFQQVGVEAIGVDDPALDAEVIALAYRCFTSLGLTGFRLELTSLGDSTCRPAYREKLQAFLTSLPLDEETQHRAEINPLRVLDDKRPEVKEMTADAPLMLDYLSDEARAHFETVTGILDDLSVPYTINPRMVRGLDYYTKTCFEFVHDDLGAQSGIGGGGRYDGLMAELGGRDLSGVGFGLGVERALLALETEKKTVTDGSRVDVYGVAMGEEAHRRMPVIINDLRQSGVRADMSYGHRGLKGSMKAADRAGARFALVIGEDELAKSIVQVKDLHEGEQTAVPLDQVVQEVRGRLSV</sequence>
<accession>A0A2W5SN64</accession>
<gene>
    <name evidence="11" type="primary">hisS</name>
    <name evidence="14" type="ORF">DI525_10685</name>
</gene>
<comment type="similarity">
    <text evidence="2 11">Belongs to the class-II aminoacyl-tRNA synthetase family.</text>
</comment>
<comment type="catalytic activity">
    <reaction evidence="10 11">
        <text>tRNA(His) + L-histidine + ATP = L-histidyl-tRNA(His) + AMP + diphosphate + H(+)</text>
        <dbReference type="Rhea" id="RHEA:17313"/>
        <dbReference type="Rhea" id="RHEA-COMP:9665"/>
        <dbReference type="Rhea" id="RHEA-COMP:9689"/>
        <dbReference type="ChEBI" id="CHEBI:15378"/>
        <dbReference type="ChEBI" id="CHEBI:30616"/>
        <dbReference type="ChEBI" id="CHEBI:33019"/>
        <dbReference type="ChEBI" id="CHEBI:57595"/>
        <dbReference type="ChEBI" id="CHEBI:78442"/>
        <dbReference type="ChEBI" id="CHEBI:78527"/>
        <dbReference type="ChEBI" id="CHEBI:456215"/>
        <dbReference type="EC" id="6.1.1.21"/>
    </reaction>
</comment>
<dbReference type="CDD" id="cd00773">
    <property type="entry name" value="HisRS-like_core"/>
    <property type="match status" value="1"/>
</dbReference>
<feature type="domain" description="Aminoacyl-transfer RNA synthetases class-II family profile" evidence="13">
    <location>
        <begin position="29"/>
        <end position="348"/>
    </location>
</feature>
<evidence type="ECO:0000256" key="2">
    <source>
        <dbReference type="ARBA" id="ARBA00008226"/>
    </source>
</evidence>
<evidence type="ECO:0000256" key="6">
    <source>
        <dbReference type="ARBA" id="ARBA00022741"/>
    </source>
</evidence>
<name>A0A2W5SN64_9CORY</name>
<evidence type="ECO:0000256" key="11">
    <source>
        <dbReference type="HAMAP-Rule" id="MF_00127"/>
    </source>
</evidence>
<dbReference type="EMBL" id="QFRA01000049">
    <property type="protein sequence ID" value="PZR03247.1"/>
    <property type="molecule type" value="Genomic_DNA"/>
</dbReference>
<reference evidence="14 15" key="1">
    <citation type="submission" date="2017-08" db="EMBL/GenBank/DDBJ databases">
        <title>Infants hospitalized years apart are colonized by the same room-sourced microbial strains.</title>
        <authorList>
            <person name="Brooks B."/>
            <person name="Olm M.R."/>
            <person name="Firek B.A."/>
            <person name="Baker R."/>
            <person name="Thomas B.C."/>
            <person name="Morowitz M.J."/>
            <person name="Banfield J.F."/>
        </authorList>
    </citation>
    <scope>NUCLEOTIDE SEQUENCE [LARGE SCALE GENOMIC DNA]</scope>
    <source>
        <strain evidence="14">S2_003_000_R1_3</strain>
    </source>
</reference>
<evidence type="ECO:0000256" key="12">
    <source>
        <dbReference type="PIRSR" id="PIRSR001549-1"/>
    </source>
</evidence>
<dbReference type="NCBIfam" id="TIGR00442">
    <property type="entry name" value="hisS"/>
    <property type="match status" value="1"/>
</dbReference>
<dbReference type="InterPro" id="IPR036621">
    <property type="entry name" value="Anticodon-bd_dom_sf"/>
</dbReference>
<evidence type="ECO:0000313" key="14">
    <source>
        <dbReference type="EMBL" id="PZR03247.1"/>
    </source>
</evidence>
<dbReference type="GO" id="GO:0005524">
    <property type="term" value="F:ATP binding"/>
    <property type="evidence" value="ECO:0007669"/>
    <property type="project" value="UniProtKB-UniRule"/>
</dbReference>
<feature type="binding site" evidence="12">
    <location>
        <position position="133"/>
    </location>
    <ligand>
        <name>L-histidine</name>
        <dbReference type="ChEBI" id="CHEBI:57595"/>
    </ligand>
</feature>
<dbReference type="CDD" id="cd00859">
    <property type="entry name" value="HisRS_anticodon"/>
    <property type="match status" value="1"/>
</dbReference>
<evidence type="ECO:0000256" key="8">
    <source>
        <dbReference type="ARBA" id="ARBA00022917"/>
    </source>
</evidence>
<evidence type="ECO:0000256" key="3">
    <source>
        <dbReference type="ARBA" id="ARBA00011738"/>
    </source>
</evidence>
<dbReference type="EC" id="6.1.1.21" evidence="11"/>
<evidence type="ECO:0000256" key="10">
    <source>
        <dbReference type="ARBA" id="ARBA00047639"/>
    </source>
</evidence>
<feature type="binding site" evidence="12">
    <location>
        <begin position="88"/>
        <end position="90"/>
    </location>
    <ligand>
        <name>L-histidine</name>
        <dbReference type="ChEBI" id="CHEBI:57595"/>
    </ligand>
</feature>
<keyword evidence="8 11" id="KW-0648">Protein biosynthesis</keyword>
<dbReference type="InterPro" id="IPR041715">
    <property type="entry name" value="HisRS-like_core"/>
</dbReference>
<evidence type="ECO:0000256" key="9">
    <source>
        <dbReference type="ARBA" id="ARBA00023146"/>
    </source>
</evidence>
<proteinExistence type="inferred from homology"/>
<feature type="binding site" evidence="12">
    <location>
        <position position="262"/>
    </location>
    <ligand>
        <name>L-histidine</name>
        <dbReference type="ChEBI" id="CHEBI:57595"/>
    </ligand>
</feature>
<feature type="binding site" evidence="12">
    <location>
        <begin position="266"/>
        <end position="267"/>
    </location>
    <ligand>
        <name>L-histidine</name>
        <dbReference type="ChEBI" id="CHEBI:57595"/>
    </ligand>
</feature>
<keyword evidence="5 11" id="KW-0436">Ligase</keyword>
<evidence type="ECO:0000256" key="1">
    <source>
        <dbReference type="ARBA" id="ARBA00004496"/>
    </source>
</evidence>
<dbReference type="GO" id="GO:0005737">
    <property type="term" value="C:cytoplasm"/>
    <property type="evidence" value="ECO:0007669"/>
    <property type="project" value="UniProtKB-SubCell"/>
</dbReference>
<dbReference type="PANTHER" id="PTHR43707:SF1">
    <property type="entry name" value="HISTIDINE--TRNA LIGASE, MITOCHONDRIAL-RELATED"/>
    <property type="match status" value="1"/>
</dbReference>
<dbReference type="Proteomes" id="UP000249432">
    <property type="component" value="Unassembled WGS sequence"/>
</dbReference>
<protein>
    <recommendedName>
        <fullName evidence="11">Histidine--tRNA ligase</fullName>
        <ecNumber evidence="11">6.1.1.21</ecNumber>
    </recommendedName>
    <alternativeName>
        <fullName evidence="11">Histidyl-tRNA synthetase</fullName>
        <shortName evidence="11">HisRS</shortName>
    </alternativeName>
</protein>
<organism evidence="14 15">
    <name type="scientific">Corynebacterium kroppenstedtii</name>
    <dbReference type="NCBI Taxonomy" id="161879"/>
    <lineage>
        <taxon>Bacteria</taxon>
        <taxon>Bacillati</taxon>
        <taxon>Actinomycetota</taxon>
        <taxon>Actinomycetes</taxon>
        <taxon>Mycobacteriales</taxon>
        <taxon>Corynebacteriaceae</taxon>
        <taxon>Corynebacterium</taxon>
    </lineage>
</organism>
<dbReference type="HAMAP" id="MF_00127">
    <property type="entry name" value="His_tRNA_synth"/>
    <property type="match status" value="1"/>
</dbReference>
<keyword evidence="9 11" id="KW-0030">Aminoacyl-tRNA synthetase</keyword>
<dbReference type="Gene3D" id="3.30.930.10">
    <property type="entry name" value="Bira Bifunctional Protein, Domain 2"/>
    <property type="match status" value="1"/>
</dbReference>
<dbReference type="SUPFAM" id="SSF52954">
    <property type="entry name" value="Class II aaRS ABD-related"/>
    <property type="match status" value="1"/>
</dbReference>